<feature type="compositionally biased region" description="Low complexity" evidence="1">
    <location>
        <begin position="313"/>
        <end position="330"/>
    </location>
</feature>
<reference evidence="2" key="1">
    <citation type="journal article" date="2020" name="Mol. Plant Microbe Interact.">
        <title>Genome Sequence of the Biocontrol Agent Coniothyrium minitans strain Conio (IMI 134523).</title>
        <authorList>
            <person name="Patel D."/>
            <person name="Shittu T.A."/>
            <person name="Baroncelli R."/>
            <person name="Muthumeenakshi S."/>
            <person name="Osborne T.H."/>
            <person name="Janganan T.K."/>
            <person name="Sreenivasaprasad S."/>
        </authorList>
    </citation>
    <scope>NUCLEOTIDE SEQUENCE</scope>
    <source>
        <strain evidence="2">Conio</strain>
    </source>
</reference>
<gene>
    <name evidence="2" type="ORF">PMIN01_06764</name>
</gene>
<evidence type="ECO:0000313" key="3">
    <source>
        <dbReference type="Proteomes" id="UP000756921"/>
    </source>
</evidence>
<feature type="compositionally biased region" description="Low complexity" evidence="1">
    <location>
        <begin position="57"/>
        <end position="70"/>
    </location>
</feature>
<organism evidence="2 3">
    <name type="scientific">Paraphaeosphaeria minitans</name>
    <dbReference type="NCBI Taxonomy" id="565426"/>
    <lineage>
        <taxon>Eukaryota</taxon>
        <taxon>Fungi</taxon>
        <taxon>Dikarya</taxon>
        <taxon>Ascomycota</taxon>
        <taxon>Pezizomycotina</taxon>
        <taxon>Dothideomycetes</taxon>
        <taxon>Pleosporomycetidae</taxon>
        <taxon>Pleosporales</taxon>
        <taxon>Massarineae</taxon>
        <taxon>Didymosphaeriaceae</taxon>
        <taxon>Paraphaeosphaeria</taxon>
    </lineage>
</organism>
<proteinExistence type="predicted"/>
<sequence length="484" mass="52985">MQQATLVRATLLRAHTEVNQPKQQQQQQQQQSKPTVSAQTRTWYTNGLPRNLNIHPSTSATGGYASGTSTSGAMSRFLTGATNARAYNHNQGIHMAPHMIMPEVDYQGGLSHQFEYGGTLAGQSIGVKNESEYTDGPLWPLTMRKRALLQPASTADGSDVDTGTASLSPRSTYFSEPSEQGTVYSPVSGREEASSSGTWAEQLSVSPTQIKQSPSHSSLSGIHEQLTYAVGGGLGSGVPGSNSTTVDVAPSVRQQYDAGFASQVDQFSLSWTPMVNQTGGMSSLAWQPSMYAQMQPNTQSPYYSTGFANSFQQGAPSSRASARGAVVQSREPSREVHRSAPRPETHVLPRTSDEQAQREVENGILIQCKAAGLTYKEIRARIIGRFGGEIAESTLRGRHRAMTKQKKDRVRKPTWMPKDLRLLREIVQQQLDSIDDGHRTIDVTARLNKVSCKKVGEYISKRGGSYHFGNSTCKKKWLEMNQRD</sequence>
<dbReference type="Proteomes" id="UP000756921">
    <property type="component" value="Unassembled WGS sequence"/>
</dbReference>
<dbReference type="AlphaFoldDB" id="A0A9P6GH83"/>
<evidence type="ECO:0000313" key="2">
    <source>
        <dbReference type="EMBL" id="KAF9735359.1"/>
    </source>
</evidence>
<feature type="compositionally biased region" description="Polar residues" evidence="1">
    <location>
        <begin position="32"/>
        <end position="45"/>
    </location>
</feature>
<feature type="compositionally biased region" description="Basic and acidic residues" evidence="1">
    <location>
        <begin position="331"/>
        <end position="356"/>
    </location>
</feature>
<dbReference type="OrthoDB" id="3439209at2759"/>
<comment type="caution">
    <text evidence="2">The sequence shown here is derived from an EMBL/GenBank/DDBJ whole genome shotgun (WGS) entry which is preliminary data.</text>
</comment>
<feature type="compositionally biased region" description="Polar residues" evidence="1">
    <location>
        <begin position="151"/>
        <end position="185"/>
    </location>
</feature>
<accession>A0A9P6GH83</accession>
<feature type="region of interest" description="Disordered" evidence="1">
    <location>
        <begin position="150"/>
        <end position="218"/>
    </location>
</feature>
<feature type="region of interest" description="Disordered" evidence="1">
    <location>
        <begin position="313"/>
        <end position="356"/>
    </location>
</feature>
<evidence type="ECO:0000256" key="1">
    <source>
        <dbReference type="SAM" id="MobiDB-lite"/>
    </source>
</evidence>
<dbReference type="EMBL" id="WJXW01000006">
    <property type="protein sequence ID" value="KAF9735359.1"/>
    <property type="molecule type" value="Genomic_DNA"/>
</dbReference>
<protein>
    <submittedName>
        <fullName evidence="2">Uncharacterized protein</fullName>
    </submittedName>
</protein>
<keyword evidence="3" id="KW-1185">Reference proteome</keyword>
<name>A0A9P6GH83_9PLEO</name>
<feature type="region of interest" description="Disordered" evidence="1">
    <location>
        <begin position="15"/>
        <end position="70"/>
    </location>
</feature>
<feature type="compositionally biased region" description="Polar residues" evidence="1">
    <location>
        <begin position="194"/>
        <end position="218"/>
    </location>
</feature>